<dbReference type="Gene3D" id="1.10.510.10">
    <property type="entry name" value="Transferase(Phosphotransferase) domain 1"/>
    <property type="match status" value="1"/>
</dbReference>
<feature type="region of interest" description="Disordered" evidence="1">
    <location>
        <begin position="335"/>
        <end position="617"/>
    </location>
</feature>
<accession>A0A6P7S7G2</accession>
<dbReference type="InterPro" id="IPR051744">
    <property type="entry name" value="AP2_assoc_SerThr_kinase"/>
</dbReference>
<dbReference type="PANTHER" id="PTHR47907:SF4">
    <property type="entry name" value="BMP-2-INDUCIBLE PROTEIN KINASE ISOFORM X1"/>
    <property type="match status" value="1"/>
</dbReference>
<feature type="compositionally biased region" description="Low complexity" evidence="1">
    <location>
        <begin position="1408"/>
        <end position="1433"/>
    </location>
</feature>
<feature type="region of interest" description="Disordered" evidence="1">
    <location>
        <begin position="743"/>
        <end position="779"/>
    </location>
</feature>
<feature type="compositionally biased region" description="Low complexity" evidence="1">
    <location>
        <begin position="1166"/>
        <end position="1185"/>
    </location>
</feature>
<gene>
    <name evidence="4" type="primary">LOC115209693</name>
</gene>
<keyword evidence="4" id="KW-0808">Transferase</keyword>
<feature type="compositionally biased region" description="Low complexity" evidence="1">
    <location>
        <begin position="451"/>
        <end position="490"/>
    </location>
</feature>
<feature type="region of interest" description="Disordered" evidence="1">
    <location>
        <begin position="827"/>
        <end position="897"/>
    </location>
</feature>
<feature type="compositionally biased region" description="Low complexity" evidence="1">
    <location>
        <begin position="768"/>
        <end position="779"/>
    </location>
</feature>
<dbReference type="InterPro" id="IPR011009">
    <property type="entry name" value="Kinase-like_dom_sf"/>
</dbReference>
<feature type="compositionally biased region" description="Basic and acidic residues" evidence="1">
    <location>
        <begin position="855"/>
        <end position="864"/>
    </location>
</feature>
<dbReference type="PANTHER" id="PTHR47907">
    <property type="entry name" value="PROTEIN KINASE DOMAIN-CONTAINING PROTEIN"/>
    <property type="match status" value="1"/>
</dbReference>
<feature type="compositionally biased region" description="Low complexity" evidence="1">
    <location>
        <begin position="504"/>
        <end position="541"/>
    </location>
</feature>
<keyword evidence="4" id="KW-0418">Kinase</keyword>
<feature type="compositionally biased region" description="Polar residues" evidence="1">
    <location>
        <begin position="409"/>
        <end position="428"/>
    </location>
</feature>
<feature type="compositionally biased region" description="Polar residues" evidence="1">
    <location>
        <begin position="580"/>
        <end position="617"/>
    </location>
</feature>
<dbReference type="GO" id="GO:0004672">
    <property type="term" value="F:protein kinase activity"/>
    <property type="evidence" value="ECO:0007669"/>
    <property type="project" value="InterPro"/>
</dbReference>
<feature type="compositionally biased region" description="Low complexity" evidence="1">
    <location>
        <begin position="867"/>
        <end position="880"/>
    </location>
</feature>
<feature type="compositionally biased region" description="Polar residues" evidence="1">
    <location>
        <begin position="373"/>
        <end position="391"/>
    </location>
</feature>
<dbReference type="SMART" id="SM00220">
    <property type="entry name" value="S_TKc"/>
    <property type="match status" value="1"/>
</dbReference>
<organism evidence="3 4">
    <name type="scientific">Octopus sinensis</name>
    <name type="common">East Asian common octopus</name>
    <dbReference type="NCBI Taxonomy" id="2607531"/>
    <lineage>
        <taxon>Eukaryota</taxon>
        <taxon>Metazoa</taxon>
        <taxon>Spiralia</taxon>
        <taxon>Lophotrochozoa</taxon>
        <taxon>Mollusca</taxon>
        <taxon>Cephalopoda</taxon>
        <taxon>Coleoidea</taxon>
        <taxon>Octopodiformes</taxon>
        <taxon>Octopoda</taxon>
        <taxon>Incirrata</taxon>
        <taxon>Octopodidae</taxon>
        <taxon>Octopus</taxon>
    </lineage>
</organism>
<dbReference type="GO" id="GO:0005524">
    <property type="term" value="F:ATP binding"/>
    <property type="evidence" value="ECO:0007669"/>
    <property type="project" value="InterPro"/>
</dbReference>
<dbReference type="InterPro" id="IPR000719">
    <property type="entry name" value="Prot_kinase_dom"/>
</dbReference>
<proteinExistence type="predicted"/>
<dbReference type="RefSeq" id="XP_029634036.1">
    <property type="nucleotide sequence ID" value="XM_029778176.2"/>
</dbReference>
<dbReference type="PROSITE" id="PS50011">
    <property type="entry name" value="PROTEIN_KINASE_DOM"/>
    <property type="match status" value="1"/>
</dbReference>
<evidence type="ECO:0000259" key="2">
    <source>
        <dbReference type="PROSITE" id="PS50011"/>
    </source>
</evidence>
<evidence type="ECO:0000313" key="3">
    <source>
        <dbReference type="Proteomes" id="UP000515154"/>
    </source>
</evidence>
<dbReference type="Pfam" id="PF00069">
    <property type="entry name" value="Pkinase"/>
    <property type="match status" value="1"/>
</dbReference>
<name>A0A6P7S7G2_9MOLL</name>
<dbReference type="Proteomes" id="UP000515154">
    <property type="component" value="Linkage group LG3"/>
</dbReference>
<feature type="compositionally biased region" description="Basic residues" evidence="1">
    <location>
        <begin position="491"/>
        <end position="503"/>
    </location>
</feature>
<reference evidence="4" key="1">
    <citation type="submission" date="2025-08" db="UniProtKB">
        <authorList>
            <consortium name="RefSeq"/>
        </authorList>
    </citation>
    <scope>IDENTIFICATION</scope>
</reference>
<evidence type="ECO:0000256" key="1">
    <source>
        <dbReference type="SAM" id="MobiDB-lite"/>
    </source>
</evidence>
<protein>
    <submittedName>
        <fullName evidence="4">BMP-2-inducible protein kinase isoform X1</fullName>
    </submittedName>
</protein>
<feature type="region of interest" description="Disordered" evidence="1">
    <location>
        <begin position="1233"/>
        <end position="1262"/>
    </location>
</feature>
<sequence length="1445" mass="159114">MKKFFSTQPAGHVGKVFSLGRYVVTVEDVIAEGGFAIVFLARAQNGQKYALKRMYVNNEQDLAVCKREIQIAKTLSGHKNIIKYVDSSITVTPNKVYEVLILLQYCKGHVMQMMSERINTGFSEKEVFSIFCDVCEAVSRLHHCQTPIIHRDLKVENILREDSGNYVLCDFGSATAKFLNPVQHGVAQVEEEIRRYTTLPYRAPEMVDLYCGKTITTKSDIWALGCLLYRLCFFSLPFGESALAIQSGNFTIPDNSRYSKELHTLIAFMLEVDPEKRPDIYQVSYVAFLFRGKQCPVPNMNSLPIPDVTKLPCPMTEQEFKQVKTTLYKTVTTPTIETTSVTPRQRPKGQAMPQSRGLGLPVHTSVSSRKRPGNSNQLTTPQGDLPQTSPAANAVSPMQPLPHGAATMSVHQFDSQHSYNQGQMSKSLPTAPQQSAPSTSSSSVNQCVFIQQQPQQQQQQQPQQSSQPQQHIQSAYLQQQQQHSQQLQQQQHHHSQQLQHHHPQQQQHHLQQQQHIQQQQQHLHNQQQQQQEQAVSASQTQLPPGSAISLSNLASSQQQQQQQQQHHHHQQVQHHQQQQKNKPQATMSNATNTTNPDQFASSGLSSPLTVSGSQSGQANIEGGGYSADYLSSDKIVSAPLASVNLALTSRSSKEKGAGSESNIAALQQTKDTQKFTEHINKGCMKVPKVESKMKKNENQLLISITPPQSPCNAVKGHRRNVSDTSYITMGGKGSAFRAYSGGSGSGNLLDTPRHDDKSKSASTSPVHSPSRSPNLSRPLSMDISDWNPFGEDHFSSYTEDIIFGKEFDKIRRGSNSSISNVKSREDLVMSGSDSSDPFSNAPFKKPGKRSNTSKHVPDHPEDSTQRLGSSSLASSLSSLGEDLAHKSPRRHSTGSADVALEHTKDLIDFNSESTGKCHELFGGNTLIKVALGLTGKKYKQLVDDNGEKERKRIETKGKKLTTKPAIQPKEVVDSSSEDYHGGIINKGAADFSYQELDDEYGSRPSAAKPSKHKEDFESFEEYEESKMTRNFPSNLSVSHYQISENHEDRIVGHEYGIKPLLDDDELEEVHSNLGTSKSSNLQHKRHTVSEENIGSDAALIQSVLGQFNEDVFSAAPFPIKSGTKRRPISAVIPSSVSATFLSKTSEDVFSQAPFRSKFSNKLQGGSKASRTSSSALALTTPETPPNTIEEIFSKAPFNDKKTPSSIQTAPSSCAVTPDLDDVKELVSVVEPPHSYHSHTVSPPVDVCSSPSQGSSLPSSTESQDVFGAVPFSEMPSTYPSGSQTHLSACSSSSNDDMIKLDSPIDDLQSEDSCLLGSSDFQTVEPHDRHFMESPSSEDDVFRQITDSRTTVHTASAVKHSKPSKSKFRRGLRDISSSAFSNMSYFDDELEADEDHGTLETADLNQKGKSVVSSKSPSVPLKCHSSYPKSSHSSGETMKQKKLPVP</sequence>
<feature type="region of interest" description="Disordered" evidence="1">
    <location>
        <begin position="1159"/>
        <end position="1185"/>
    </location>
</feature>
<dbReference type="SUPFAM" id="SSF56112">
    <property type="entry name" value="Protein kinase-like (PK-like)"/>
    <property type="match status" value="1"/>
</dbReference>
<feature type="region of interest" description="Disordered" evidence="1">
    <location>
        <begin position="1395"/>
        <end position="1445"/>
    </location>
</feature>
<dbReference type="CDD" id="cd14037">
    <property type="entry name" value="STKc_NAK_like"/>
    <property type="match status" value="1"/>
</dbReference>
<keyword evidence="3" id="KW-1185">Reference proteome</keyword>
<feature type="compositionally biased region" description="Low complexity" evidence="1">
    <location>
        <begin position="1240"/>
        <end position="1262"/>
    </location>
</feature>
<feature type="domain" description="Protein kinase" evidence="2">
    <location>
        <begin position="24"/>
        <end position="289"/>
    </location>
</feature>
<feature type="compositionally biased region" description="Low complexity" evidence="1">
    <location>
        <begin position="430"/>
        <end position="443"/>
    </location>
</feature>
<dbReference type="KEGG" id="osn:115209693"/>
<evidence type="ECO:0000313" key="4">
    <source>
        <dbReference type="RefSeq" id="XP_029634036.1"/>
    </source>
</evidence>